<dbReference type="InterPro" id="IPR036291">
    <property type="entry name" value="NAD(P)-bd_dom_sf"/>
</dbReference>
<protein>
    <submittedName>
        <fullName evidence="2">Gfo/Idh/MocA family oxidoreductase</fullName>
    </submittedName>
</protein>
<sequence length="300" mass="33420">MKELNIGMIGLDTSHVIAFTKLLHNQSGKYHVKGGKVVAAFPDGSPDFALSMSRLDKFTLELKQTYGVKIVDSMKAVVEESDAILIESVDGAQHLEQLQKIASCRKPIFIDKPLSLSSQEADVMIRLADKYETPIMSSSALRFAEGLQAVIHAFPDRHVVGADCFGPMYLEEEQSGFFWYGIHTIEMLYSLLGAGIKEVTTESNSDYDVITGVWKDGRIGTVRGNRVGNEQFGAVIHYDDGSEYVAIKSSDKPFYASLLEEIICFFRDGNSRVHLQETREMILFIEAANKSKQTGEKQYV</sequence>
<organism evidence="2 3">
    <name type="scientific">Terrihalobacillus insolitus</name>
    <dbReference type="NCBI Taxonomy" id="2950438"/>
    <lineage>
        <taxon>Bacteria</taxon>
        <taxon>Bacillati</taxon>
        <taxon>Bacillota</taxon>
        <taxon>Bacilli</taxon>
        <taxon>Bacillales</taxon>
        <taxon>Bacillaceae</taxon>
        <taxon>Terrihalobacillus</taxon>
    </lineage>
</organism>
<dbReference type="SUPFAM" id="SSF51735">
    <property type="entry name" value="NAD(P)-binding Rossmann-fold domains"/>
    <property type="match status" value="1"/>
</dbReference>
<proteinExistence type="predicted"/>
<dbReference type="Gene3D" id="3.30.360.10">
    <property type="entry name" value="Dihydrodipicolinate Reductase, domain 2"/>
    <property type="match status" value="1"/>
</dbReference>
<dbReference type="AlphaFoldDB" id="A0A9X3WTN8"/>
<dbReference type="EMBL" id="JAMQKB010000001">
    <property type="protein sequence ID" value="MDC3423139.1"/>
    <property type="molecule type" value="Genomic_DNA"/>
</dbReference>
<evidence type="ECO:0000313" key="3">
    <source>
        <dbReference type="Proteomes" id="UP001145050"/>
    </source>
</evidence>
<dbReference type="Proteomes" id="UP001145050">
    <property type="component" value="Unassembled WGS sequence"/>
</dbReference>
<keyword evidence="3" id="KW-1185">Reference proteome</keyword>
<evidence type="ECO:0000313" key="2">
    <source>
        <dbReference type="EMBL" id="MDC3423139.1"/>
    </source>
</evidence>
<dbReference type="GO" id="GO:0000166">
    <property type="term" value="F:nucleotide binding"/>
    <property type="evidence" value="ECO:0007669"/>
    <property type="project" value="InterPro"/>
</dbReference>
<name>A0A9X3WTN8_9BACI</name>
<dbReference type="RefSeq" id="WP_272434796.1">
    <property type="nucleotide sequence ID" value="NZ_JAMQKB010000001.1"/>
</dbReference>
<comment type="caution">
    <text evidence="2">The sequence shown here is derived from an EMBL/GenBank/DDBJ whole genome shotgun (WGS) entry which is preliminary data.</text>
</comment>
<dbReference type="InterPro" id="IPR000683">
    <property type="entry name" value="Gfo/Idh/MocA-like_OxRdtase_N"/>
</dbReference>
<gene>
    <name evidence="2" type="ORF">NC797_01280</name>
</gene>
<dbReference type="Pfam" id="PF01408">
    <property type="entry name" value="GFO_IDH_MocA"/>
    <property type="match status" value="1"/>
</dbReference>
<dbReference type="Gene3D" id="3.40.50.720">
    <property type="entry name" value="NAD(P)-binding Rossmann-like Domain"/>
    <property type="match status" value="1"/>
</dbReference>
<accession>A0A9X3WTN8</accession>
<reference evidence="2" key="1">
    <citation type="submission" date="2022-06" db="EMBL/GenBank/DDBJ databases">
        <title>Aquibacillus sp. a new bacterium isolated from soil saline samples.</title>
        <authorList>
            <person name="Galisteo C."/>
            <person name="De La Haba R."/>
            <person name="Sanchez-Porro C."/>
            <person name="Ventosa A."/>
        </authorList>
    </citation>
    <scope>NUCLEOTIDE SEQUENCE</scope>
    <source>
        <strain evidence="2">3ASR75-11</strain>
    </source>
</reference>
<feature type="domain" description="Gfo/Idh/MocA-like oxidoreductase N-terminal" evidence="1">
    <location>
        <begin position="59"/>
        <end position="133"/>
    </location>
</feature>
<evidence type="ECO:0000259" key="1">
    <source>
        <dbReference type="Pfam" id="PF01408"/>
    </source>
</evidence>